<evidence type="ECO:0000256" key="2">
    <source>
        <dbReference type="ARBA" id="ARBA00022475"/>
    </source>
</evidence>
<feature type="transmembrane region" description="Helical" evidence="6">
    <location>
        <begin position="20"/>
        <end position="41"/>
    </location>
</feature>
<comment type="subcellular location">
    <subcellularLocation>
        <location evidence="1">Cell membrane</location>
        <topology evidence="1">Multi-pass membrane protein</topology>
    </subcellularLocation>
</comment>
<sequence length="656" mass="69177">MQDTDRARSQRAVRWGSPRLVAAGIGAVAALAALAAAATLVDTQMYARLGIPVAAAGTQVLVGALRVVVVLTSATSLGSLLYAAFLLPAQPSGTVDAGGYRAIRRAGWCAATAGGAALLLAPVTAADLSGSALTEVLAGPDLLSTFAALEEPVAWLLTGVGSAVVALGCAWALRWWEAALLAALATAALLPVPAVGQAAVGRGHDWGTDAAIVQAVALAVWLGVLVALVLHRRYGGGIDAPLWRRARILLVGSGSAWVLSTLVLALLLTVPGSLPGTAWGRWQLVQAGWAAVAVAVWFLAGRRARMLPSLAALSAVVVVVAAAMAHTVPPRFLARADTDGEVLIGYELPEPFSALRALLDWRGNILFTVAAVAAVALYLHGARVLRARGDAWPVGRTAAWVCGWVVLELATSSGLGRYAPGLFSVHMISHMALNMLAPVLLALGGPVTLALRVLHPAGRGNPPGPREWLAAAVASPVARLLTHPLVTLTLFVGSFYVLYFTPLFEASLRYHWAHQLMYLHFLAVGYLFFWPLVGVDRAPVRLPHLGRLAVLLAAMPFHAFFGIALMSMDDLIGGEFYRSLALPWVSDLLADQKVGGGIAWATGEVPMLVVVVALLLQWSREDERSAARHDRRADRDDDAELGAYNEMLARLSQGRR</sequence>
<keyword evidence="3 6" id="KW-0812">Transmembrane</keyword>
<comment type="caution">
    <text evidence="7">The sequence shown here is derived from an EMBL/GenBank/DDBJ whole genome shotgun (WGS) entry which is preliminary data.</text>
</comment>
<protein>
    <submittedName>
        <fullName evidence="7">Putative copper resistance protein D</fullName>
    </submittedName>
</protein>
<evidence type="ECO:0000313" key="8">
    <source>
        <dbReference type="Proteomes" id="UP000315677"/>
    </source>
</evidence>
<dbReference type="RefSeq" id="WP_246107047.1">
    <property type="nucleotide sequence ID" value="NZ_VFPA01000006.1"/>
</dbReference>
<dbReference type="AlphaFoldDB" id="A0A543D0S6"/>
<dbReference type="Proteomes" id="UP000315677">
    <property type="component" value="Unassembled WGS sequence"/>
</dbReference>
<feature type="transmembrane region" description="Helical" evidence="6">
    <location>
        <begin position="435"/>
        <end position="454"/>
    </location>
</feature>
<evidence type="ECO:0000256" key="3">
    <source>
        <dbReference type="ARBA" id="ARBA00022692"/>
    </source>
</evidence>
<feature type="transmembrane region" description="Helical" evidence="6">
    <location>
        <begin position="397"/>
        <end position="415"/>
    </location>
</feature>
<dbReference type="GO" id="GO:0005886">
    <property type="term" value="C:plasma membrane"/>
    <property type="evidence" value="ECO:0007669"/>
    <property type="project" value="UniProtKB-SubCell"/>
</dbReference>
<evidence type="ECO:0000256" key="6">
    <source>
        <dbReference type="SAM" id="Phobius"/>
    </source>
</evidence>
<evidence type="ECO:0000256" key="1">
    <source>
        <dbReference type="ARBA" id="ARBA00004651"/>
    </source>
</evidence>
<feature type="transmembrane region" description="Helical" evidence="6">
    <location>
        <begin position="598"/>
        <end position="618"/>
    </location>
</feature>
<feature type="transmembrane region" description="Helical" evidence="6">
    <location>
        <begin position="61"/>
        <end position="87"/>
    </location>
</feature>
<keyword evidence="5 6" id="KW-0472">Membrane</keyword>
<gene>
    <name evidence="7" type="ORF">FB558_7599</name>
</gene>
<feature type="transmembrane region" description="Helical" evidence="6">
    <location>
        <begin position="180"/>
        <end position="199"/>
    </location>
</feature>
<keyword evidence="2" id="KW-1003">Cell membrane</keyword>
<feature type="transmembrane region" description="Helical" evidence="6">
    <location>
        <begin position="545"/>
        <end position="568"/>
    </location>
</feature>
<feature type="transmembrane region" description="Helical" evidence="6">
    <location>
        <begin position="365"/>
        <end position="385"/>
    </location>
</feature>
<feature type="transmembrane region" description="Helical" evidence="6">
    <location>
        <begin position="282"/>
        <end position="300"/>
    </location>
</feature>
<feature type="transmembrane region" description="Helical" evidence="6">
    <location>
        <begin position="211"/>
        <end position="230"/>
    </location>
</feature>
<feature type="transmembrane region" description="Helical" evidence="6">
    <location>
        <begin position="108"/>
        <end position="133"/>
    </location>
</feature>
<name>A0A543D0S6_9PSEU</name>
<reference evidence="7 8" key="1">
    <citation type="submission" date="2019-06" db="EMBL/GenBank/DDBJ databases">
        <title>Sequencing the genomes of 1000 actinobacteria strains.</title>
        <authorList>
            <person name="Klenk H.-P."/>
        </authorList>
    </citation>
    <scope>NUCLEOTIDE SEQUENCE [LARGE SCALE GENOMIC DNA]</scope>
    <source>
        <strain evidence="7 8">DSM 45301</strain>
    </source>
</reference>
<evidence type="ECO:0000256" key="5">
    <source>
        <dbReference type="ARBA" id="ARBA00023136"/>
    </source>
</evidence>
<feature type="transmembrane region" description="Helical" evidence="6">
    <location>
        <begin position="153"/>
        <end position="173"/>
    </location>
</feature>
<feature type="transmembrane region" description="Helical" evidence="6">
    <location>
        <begin position="516"/>
        <end position="533"/>
    </location>
</feature>
<dbReference type="InterPro" id="IPR019108">
    <property type="entry name" value="Caa3_assmbl_CtaG-rel"/>
</dbReference>
<evidence type="ECO:0000256" key="4">
    <source>
        <dbReference type="ARBA" id="ARBA00022989"/>
    </source>
</evidence>
<feature type="transmembrane region" description="Helical" evidence="6">
    <location>
        <begin position="485"/>
        <end position="504"/>
    </location>
</feature>
<organism evidence="7 8">
    <name type="scientific">Pseudonocardia kunmingensis</name>
    <dbReference type="NCBI Taxonomy" id="630975"/>
    <lineage>
        <taxon>Bacteria</taxon>
        <taxon>Bacillati</taxon>
        <taxon>Actinomycetota</taxon>
        <taxon>Actinomycetes</taxon>
        <taxon>Pseudonocardiales</taxon>
        <taxon>Pseudonocardiaceae</taxon>
        <taxon>Pseudonocardia</taxon>
    </lineage>
</organism>
<proteinExistence type="predicted"/>
<evidence type="ECO:0000313" key="7">
    <source>
        <dbReference type="EMBL" id="TQM02955.1"/>
    </source>
</evidence>
<feature type="transmembrane region" description="Helical" evidence="6">
    <location>
        <begin position="250"/>
        <end position="270"/>
    </location>
</feature>
<keyword evidence="8" id="KW-1185">Reference proteome</keyword>
<accession>A0A543D0S6</accession>
<dbReference type="EMBL" id="VFPA01000006">
    <property type="protein sequence ID" value="TQM02955.1"/>
    <property type="molecule type" value="Genomic_DNA"/>
</dbReference>
<keyword evidence="4 6" id="KW-1133">Transmembrane helix</keyword>
<dbReference type="Pfam" id="PF09678">
    <property type="entry name" value="Caa3_CtaG"/>
    <property type="match status" value="1"/>
</dbReference>
<feature type="transmembrane region" description="Helical" evidence="6">
    <location>
        <begin position="307"/>
        <end position="325"/>
    </location>
</feature>